<reference evidence="1" key="1">
    <citation type="submission" date="2020-03" db="EMBL/GenBank/DDBJ databases">
        <title>The deep terrestrial virosphere.</title>
        <authorList>
            <person name="Holmfeldt K."/>
            <person name="Nilsson E."/>
            <person name="Simone D."/>
            <person name="Lopez-Fernandez M."/>
            <person name="Wu X."/>
            <person name="de Brujin I."/>
            <person name="Lundin D."/>
            <person name="Andersson A."/>
            <person name="Bertilsson S."/>
            <person name="Dopson M."/>
        </authorList>
    </citation>
    <scope>NUCLEOTIDE SEQUENCE</scope>
    <source>
        <strain evidence="2">MM415A03622</strain>
        <strain evidence="1">MM415B01966</strain>
    </source>
</reference>
<protein>
    <submittedName>
        <fullName evidence="1">Uncharacterized protein</fullName>
    </submittedName>
</protein>
<accession>A0A6M3IEV7</accession>
<sequence>MKEKLIELENKVIKEIMNRLETILTFEEFTSEEREHLAKIIYEEFITENFLKFKDNFNAIRQLITNLKTKELILDNDVIRSVNHFVRRALHPPY</sequence>
<organism evidence="1">
    <name type="scientific">viral metagenome</name>
    <dbReference type="NCBI Taxonomy" id="1070528"/>
    <lineage>
        <taxon>unclassified sequences</taxon>
        <taxon>metagenomes</taxon>
        <taxon>organismal metagenomes</taxon>
    </lineage>
</organism>
<evidence type="ECO:0000313" key="1">
    <source>
        <dbReference type="EMBL" id="QJA55944.1"/>
    </source>
</evidence>
<dbReference type="EMBL" id="MT141808">
    <property type="protein sequence ID" value="QJA70630.1"/>
    <property type="molecule type" value="Genomic_DNA"/>
</dbReference>
<evidence type="ECO:0000313" key="2">
    <source>
        <dbReference type="EMBL" id="QJA70630.1"/>
    </source>
</evidence>
<proteinExistence type="predicted"/>
<name>A0A6M3IEV7_9ZZZZ</name>
<dbReference type="AlphaFoldDB" id="A0A6M3IEV7"/>
<gene>
    <name evidence="2" type="ORF">MM415A03622_0009</name>
    <name evidence="1" type="ORF">MM415B01966_0023</name>
</gene>
<dbReference type="EMBL" id="MT141190">
    <property type="protein sequence ID" value="QJA55944.1"/>
    <property type="molecule type" value="Genomic_DNA"/>
</dbReference>